<dbReference type="SUPFAM" id="SSF52540">
    <property type="entry name" value="P-loop containing nucleoside triphosphate hydrolases"/>
    <property type="match status" value="1"/>
</dbReference>
<dbReference type="SUPFAM" id="SSF46689">
    <property type="entry name" value="Homeodomain-like"/>
    <property type="match status" value="1"/>
</dbReference>
<keyword evidence="4" id="KW-0804">Transcription</keyword>
<dbReference type="PRINTS" id="PR01590">
    <property type="entry name" value="HTHFIS"/>
</dbReference>
<dbReference type="PANTHER" id="PTHR32071">
    <property type="entry name" value="TRANSCRIPTIONAL REGULATORY PROTEIN"/>
    <property type="match status" value="1"/>
</dbReference>
<dbReference type="Proteomes" id="UP000475545">
    <property type="component" value="Unassembled WGS sequence"/>
</dbReference>
<evidence type="ECO:0000259" key="6">
    <source>
        <dbReference type="PROSITE" id="PS50045"/>
    </source>
</evidence>
<dbReference type="InterPro" id="IPR009057">
    <property type="entry name" value="Homeodomain-like_sf"/>
</dbReference>
<keyword evidence="3" id="KW-0805">Transcription regulation</keyword>
<dbReference type="Gene3D" id="3.30.450.40">
    <property type="match status" value="1"/>
</dbReference>
<dbReference type="PANTHER" id="PTHR32071:SF81">
    <property type="entry name" value="PROPIONATE CATABOLISM OPERON REGULATORY PROTEIN"/>
    <property type="match status" value="1"/>
</dbReference>
<reference evidence="7 8" key="1">
    <citation type="submission" date="2019-11" db="EMBL/GenBank/DDBJ databases">
        <title>Gordonia sp. nov., a novel actinobacterium isolated from mangrove soil in Hainan.</title>
        <authorList>
            <person name="Huang X."/>
            <person name="Xie Y."/>
            <person name="Chu X."/>
            <person name="Xiao K."/>
        </authorList>
    </citation>
    <scope>NUCLEOTIDE SEQUENCE [LARGE SCALE GENOMIC DNA]</scope>
    <source>
        <strain evidence="7 8">HNM0687</strain>
    </source>
</reference>
<dbReference type="GO" id="GO:0043565">
    <property type="term" value="F:sequence-specific DNA binding"/>
    <property type="evidence" value="ECO:0007669"/>
    <property type="project" value="InterPro"/>
</dbReference>
<evidence type="ECO:0000256" key="5">
    <source>
        <dbReference type="SAM" id="MobiDB-lite"/>
    </source>
</evidence>
<protein>
    <recommendedName>
        <fullName evidence="6">Sigma-54 factor interaction domain-containing protein</fullName>
    </recommendedName>
</protein>
<feature type="region of interest" description="Disordered" evidence="5">
    <location>
        <begin position="300"/>
        <end position="322"/>
    </location>
</feature>
<dbReference type="InterPro" id="IPR027417">
    <property type="entry name" value="P-loop_NTPase"/>
</dbReference>
<dbReference type="InterPro" id="IPR029016">
    <property type="entry name" value="GAF-like_dom_sf"/>
</dbReference>
<keyword evidence="8" id="KW-1185">Reference proteome</keyword>
<dbReference type="Pfam" id="PF02954">
    <property type="entry name" value="HTH_8"/>
    <property type="match status" value="1"/>
</dbReference>
<dbReference type="InterPro" id="IPR002078">
    <property type="entry name" value="Sigma_54_int"/>
</dbReference>
<dbReference type="GO" id="GO:0005524">
    <property type="term" value="F:ATP binding"/>
    <property type="evidence" value="ECO:0007669"/>
    <property type="project" value="UniProtKB-KW"/>
</dbReference>
<dbReference type="Gene3D" id="1.10.8.60">
    <property type="match status" value="1"/>
</dbReference>
<gene>
    <name evidence="7" type="ORF">GIY30_08755</name>
</gene>
<keyword evidence="2" id="KW-0067">ATP-binding</keyword>
<evidence type="ECO:0000256" key="3">
    <source>
        <dbReference type="ARBA" id="ARBA00023015"/>
    </source>
</evidence>
<feature type="domain" description="Sigma-54 factor interaction" evidence="6">
    <location>
        <begin position="307"/>
        <end position="502"/>
    </location>
</feature>
<evidence type="ECO:0000256" key="2">
    <source>
        <dbReference type="ARBA" id="ARBA00022840"/>
    </source>
</evidence>
<proteinExistence type="predicted"/>
<name>A0A6L7GNC6_9ACTN</name>
<dbReference type="Gene3D" id="1.10.10.60">
    <property type="entry name" value="Homeodomain-like"/>
    <property type="match status" value="1"/>
</dbReference>
<organism evidence="7 8">
    <name type="scientific">Gordonia mangrovi</name>
    <dbReference type="NCBI Taxonomy" id="2665643"/>
    <lineage>
        <taxon>Bacteria</taxon>
        <taxon>Bacillati</taxon>
        <taxon>Actinomycetota</taxon>
        <taxon>Actinomycetes</taxon>
        <taxon>Mycobacteriales</taxon>
        <taxon>Gordoniaceae</taxon>
        <taxon>Gordonia</taxon>
    </lineage>
</organism>
<evidence type="ECO:0000313" key="8">
    <source>
        <dbReference type="Proteomes" id="UP000475545"/>
    </source>
</evidence>
<dbReference type="GO" id="GO:0006355">
    <property type="term" value="P:regulation of DNA-templated transcription"/>
    <property type="evidence" value="ECO:0007669"/>
    <property type="project" value="InterPro"/>
</dbReference>
<accession>A0A6L7GNC6</accession>
<evidence type="ECO:0000256" key="1">
    <source>
        <dbReference type="ARBA" id="ARBA00022741"/>
    </source>
</evidence>
<comment type="caution">
    <text evidence="7">The sequence shown here is derived from an EMBL/GenBank/DDBJ whole genome shotgun (WGS) entry which is preliminary data.</text>
</comment>
<dbReference type="EMBL" id="WMBR01000002">
    <property type="protein sequence ID" value="MXP21439.1"/>
    <property type="molecule type" value="Genomic_DNA"/>
</dbReference>
<evidence type="ECO:0000256" key="4">
    <source>
        <dbReference type="ARBA" id="ARBA00023163"/>
    </source>
</evidence>
<evidence type="ECO:0000313" key="7">
    <source>
        <dbReference type="EMBL" id="MXP21439.1"/>
    </source>
</evidence>
<dbReference type="AlphaFoldDB" id="A0A6L7GNC6"/>
<sequence>MTCTTERTQRIGCPSVLGKDSVVTSEASMREQIAESWKRSAGYRVRRDSLELRPVEYDPEARFLRLAAPVLESLSEQVADAGISVTLADRDSTIVWRHSADRRSGSVLDNHFVAPGFNFNEDQVGTNGMGTALATERPAVVLAGEHFKDSLDVFCCASAPIRHPLTRHALGVLNLMCRADDYSKLMLPMVLRGVTDLERRIVDDSSAHERILFDRFLAEPRRRATPIFVVNDALFIANDEGGALDLDHRMVLDTVRAAHAQSVATVALPIGSVVMDATVVPIENGDLLIGAIVRLHRRTAHGGGSPRASASETDEDLSTSVRRKLDSGETPLLYGEAGTGKSTLLRQAFGLGGRCDPPESGDLYVHDCLDPLSDIDELIAAVQRGAGDVLITHVDALPSQVCSYLGTILRTPARQARFVGVTATCDNARSVEKIATPLAARAVRVAPVRERPGVIEALATSRAAQAPAGPRTLTPAALQRLRTHSWPGNFRELDAVLSSLVTQGGLSTISVHDLPELFWRADVTRERLTPIELGEAQVIQSTLAAVDWNKSAAASRLQMSRTSLYKKIRRYRIVPS</sequence>
<dbReference type="InterPro" id="IPR058031">
    <property type="entry name" value="AAA_lid_NorR"/>
</dbReference>
<keyword evidence="1" id="KW-0547">Nucleotide-binding</keyword>
<dbReference type="InterPro" id="IPR002197">
    <property type="entry name" value="HTH_Fis"/>
</dbReference>
<dbReference type="PROSITE" id="PS50045">
    <property type="entry name" value="SIGMA54_INTERACT_4"/>
    <property type="match status" value="1"/>
</dbReference>
<dbReference type="Pfam" id="PF25601">
    <property type="entry name" value="AAA_lid_14"/>
    <property type="match status" value="1"/>
</dbReference>